<evidence type="ECO:0000313" key="1">
    <source>
        <dbReference type="EMBL" id="WTP70541.1"/>
    </source>
</evidence>
<reference evidence="1 2" key="1">
    <citation type="submission" date="2022-10" db="EMBL/GenBank/DDBJ databases">
        <title>The complete genomes of actinobacterial strains from the NBC collection.</title>
        <authorList>
            <person name="Joergensen T.S."/>
            <person name="Alvarez Arevalo M."/>
            <person name="Sterndorff E.B."/>
            <person name="Faurdal D."/>
            <person name="Vuksanovic O."/>
            <person name="Mourched A.-S."/>
            <person name="Charusanti P."/>
            <person name="Shaw S."/>
            <person name="Blin K."/>
            <person name="Weber T."/>
        </authorList>
    </citation>
    <scope>NUCLEOTIDE SEQUENCE [LARGE SCALE GENOMIC DNA]</scope>
    <source>
        <strain evidence="1 2">NBC_00185</strain>
        <plasmid evidence="1 2">unnamed1</plasmid>
    </source>
</reference>
<keyword evidence="2" id="KW-1185">Reference proteome</keyword>
<sequence>MDNAAYPLTTIVDRIREYLDQAGLLDTEEFPAIKDDVTELAREIIGDVESSLGM</sequence>
<geneLocation type="plasmid" evidence="1 2">
    <name>unnamed1</name>
</geneLocation>
<evidence type="ECO:0000313" key="2">
    <source>
        <dbReference type="Proteomes" id="UP001622496"/>
    </source>
</evidence>
<proteinExistence type="predicted"/>
<gene>
    <name evidence="1" type="ORF">OG560_34370</name>
</gene>
<keyword evidence="1" id="KW-0614">Plasmid</keyword>
<accession>A0ABZ1KDL3</accession>
<organism evidence="1 2">
    <name type="scientific">[Kitasatospora] papulosa</name>
    <dbReference type="NCBI Taxonomy" id="1464011"/>
    <lineage>
        <taxon>Bacteria</taxon>
        <taxon>Bacillati</taxon>
        <taxon>Actinomycetota</taxon>
        <taxon>Actinomycetes</taxon>
        <taxon>Kitasatosporales</taxon>
        <taxon>Streptomycetaceae</taxon>
        <taxon>Streptomyces</taxon>
    </lineage>
</organism>
<name>A0ABZ1KDL3_9ACTN</name>
<dbReference type="Proteomes" id="UP001622496">
    <property type="component" value="Plasmid unnamed1"/>
</dbReference>
<dbReference type="EMBL" id="CP108136">
    <property type="protein sequence ID" value="WTP70541.1"/>
    <property type="molecule type" value="Genomic_DNA"/>
</dbReference>
<dbReference type="RefSeq" id="WP_327330508.1">
    <property type="nucleotide sequence ID" value="NZ_CP108136.1"/>
</dbReference>
<protein>
    <submittedName>
        <fullName evidence="1">Uncharacterized protein</fullName>
    </submittedName>
</protein>